<evidence type="ECO:0000313" key="5">
    <source>
        <dbReference type="Proteomes" id="UP001597542"/>
    </source>
</evidence>
<reference evidence="5" key="1">
    <citation type="journal article" date="2019" name="Int. J. Syst. Evol. Microbiol.">
        <title>The Global Catalogue of Microorganisms (GCM) 10K type strain sequencing project: providing services to taxonomists for standard genome sequencing and annotation.</title>
        <authorList>
            <consortium name="The Broad Institute Genomics Platform"/>
            <consortium name="The Broad Institute Genome Sequencing Center for Infectious Disease"/>
            <person name="Wu L."/>
            <person name="Ma J."/>
        </authorList>
    </citation>
    <scope>NUCLEOTIDE SEQUENCE [LARGE SCALE GENOMIC DNA]</scope>
    <source>
        <strain evidence="5">CGMCC 4.7638</strain>
    </source>
</reference>
<keyword evidence="5" id="KW-1185">Reference proteome</keyword>
<evidence type="ECO:0000313" key="4">
    <source>
        <dbReference type="EMBL" id="MFD2480640.1"/>
    </source>
</evidence>
<dbReference type="InterPro" id="IPR052336">
    <property type="entry name" value="MlaD_Phospholipid_Transporter"/>
</dbReference>
<evidence type="ECO:0000259" key="2">
    <source>
        <dbReference type="Pfam" id="PF02470"/>
    </source>
</evidence>
<dbReference type="EMBL" id="JBHUKQ010000009">
    <property type="protein sequence ID" value="MFD2480640.1"/>
    <property type="molecule type" value="Genomic_DNA"/>
</dbReference>
<organism evidence="4 5">
    <name type="scientific">Amycolatopsis albidoflavus</name>
    <dbReference type="NCBI Taxonomy" id="102226"/>
    <lineage>
        <taxon>Bacteria</taxon>
        <taxon>Bacillati</taxon>
        <taxon>Actinomycetota</taxon>
        <taxon>Actinomycetes</taxon>
        <taxon>Pseudonocardiales</taxon>
        <taxon>Pseudonocardiaceae</taxon>
        <taxon>Amycolatopsis</taxon>
    </lineage>
</organism>
<sequence length="402" mass="42060">MLTRRIRIQVIAFVIVALAATSFVGAKYAGIARLLGAGTYTVRLELSEGGGIFTNGEVTYRGVAVGRIGPLRLTDRGMEADLLLDASAPPIPVNSRAIVANRSAVGEQYVDLQPSTDQGPFLEDGSVIPRSATALPLPVQTFLSDVDSLTASVPTEDLRTVVNELDNALQGSGPDLQLLMDTARSFTNSASTHLPQTVNLINDGSTVLKTQAASSTAWRDFSRNARLFASQLASSDGDLRKLIATAPPAASQVTGLLRDTSPGLPILMANLLTTADVFSARTDGLEQLLVTLPKTVAATSSAITPDGGKLSLALTFFDPPPCRKGYESTKYRSSKELPVLPFNTSAACTLPAGDPSSVRGSQNAPHPGVPEPAKPGGLAGGLAGGLPTSTDLEEMLWLRRGN</sequence>
<dbReference type="RefSeq" id="WP_344285789.1">
    <property type="nucleotide sequence ID" value="NZ_BAAAHV010000023.1"/>
</dbReference>
<feature type="domain" description="Mce/MlaD" evidence="2">
    <location>
        <begin position="39"/>
        <end position="114"/>
    </location>
</feature>
<dbReference type="Pfam" id="PF02470">
    <property type="entry name" value="MlaD"/>
    <property type="match status" value="1"/>
</dbReference>
<dbReference type="PANTHER" id="PTHR33371:SF16">
    <property type="entry name" value="MCE-FAMILY PROTEIN MCE3F"/>
    <property type="match status" value="1"/>
</dbReference>
<dbReference type="PANTHER" id="PTHR33371">
    <property type="entry name" value="INTERMEMBRANE PHOSPHOLIPID TRANSPORT SYSTEM BINDING PROTEIN MLAD-RELATED"/>
    <property type="match status" value="1"/>
</dbReference>
<dbReference type="InterPro" id="IPR003399">
    <property type="entry name" value="Mce/MlaD"/>
</dbReference>
<dbReference type="Proteomes" id="UP001597542">
    <property type="component" value="Unassembled WGS sequence"/>
</dbReference>
<dbReference type="Pfam" id="PF11887">
    <property type="entry name" value="Mce4_CUP1"/>
    <property type="match status" value="1"/>
</dbReference>
<feature type="domain" description="Mammalian cell entry C-terminal" evidence="3">
    <location>
        <begin position="122"/>
        <end position="298"/>
    </location>
</feature>
<proteinExistence type="predicted"/>
<protein>
    <submittedName>
        <fullName evidence="4">MlaD family protein</fullName>
    </submittedName>
</protein>
<name>A0ABW5HWK4_9PSEU</name>
<dbReference type="NCBIfam" id="TIGR00996">
    <property type="entry name" value="Mtu_fam_mce"/>
    <property type="match status" value="1"/>
</dbReference>
<dbReference type="InterPro" id="IPR024516">
    <property type="entry name" value="Mce_C"/>
</dbReference>
<evidence type="ECO:0000256" key="1">
    <source>
        <dbReference type="SAM" id="MobiDB-lite"/>
    </source>
</evidence>
<accession>A0ABW5HWK4</accession>
<evidence type="ECO:0000259" key="3">
    <source>
        <dbReference type="Pfam" id="PF11887"/>
    </source>
</evidence>
<gene>
    <name evidence="4" type="ORF">ACFSUT_10185</name>
</gene>
<comment type="caution">
    <text evidence="4">The sequence shown here is derived from an EMBL/GenBank/DDBJ whole genome shotgun (WGS) entry which is preliminary data.</text>
</comment>
<dbReference type="InterPro" id="IPR005693">
    <property type="entry name" value="Mce"/>
</dbReference>
<feature type="region of interest" description="Disordered" evidence="1">
    <location>
        <begin position="351"/>
        <end position="387"/>
    </location>
</feature>